<dbReference type="eggNOG" id="ENOG502S85Z">
    <property type="taxonomic scope" value="Eukaryota"/>
</dbReference>
<protein>
    <submittedName>
        <fullName evidence="2">Conserved fungal protein (AFU_orthologue AFUA_1G14230)</fullName>
    </submittedName>
</protein>
<evidence type="ECO:0000313" key="2">
    <source>
        <dbReference type="EMBL" id="CBF88882.1"/>
    </source>
</evidence>
<feature type="chain" id="PRO_5010201200" evidence="1">
    <location>
        <begin position="17"/>
        <end position="247"/>
    </location>
</feature>
<dbReference type="KEGG" id="ani:ANIA_00736"/>
<evidence type="ECO:0000313" key="3">
    <source>
        <dbReference type="Proteomes" id="UP000000560"/>
    </source>
</evidence>
<dbReference type="Pfam" id="PF11937">
    <property type="entry name" value="DUF3455"/>
    <property type="match status" value="1"/>
</dbReference>
<dbReference type="InParanoid" id="Q5BFE4"/>
<keyword evidence="3" id="KW-1185">Reference proteome</keyword>
<accession>C8VR98</accession>
<dbReference type="Proteomes" id="UP000000560">
    <property type="component" value="Chromosome VIII"/>
</dbReference>
<keyword evidence="1" id="KW-0732">Signal</keyword>
<dbReference type="GeneID" id="2876514"/>
<proteinExistence type="predicted"/>
<evidence type="ECO:0000256" key="1">
    <source>
        <dbReference type="SAM" id="SignalP"/>
    </source>
</evidence>
<feature type="signal peptide" evidence="1">
    <location>
        <begin position="1"/>
        <end position="16"/>
    </location>
</feature>
<organism evidence="2 3">
    <name type="scientific">Emericella nidulans (strain FGSC A4 / ATCC 38163 / CBS 112.46 / NRRL 194 / M139)</name>
    <name type="common">Aspergillus nidulans</name>
    <dbReference type="NCBI Taxonomy" id="227321"/>
    <lineage>
        <taxon>Eukaryota</taxon>
        <taxon>Fungi</taxon>
        <taxon>Dikarya</taxon>
        <taxon>Ascomycota</taxon>
        <taxon>Pezizomycotina</taxon>
        <taxon>Eurotiomycetes</taxon>
        <taxon>Eurotiomycetidae</taxon>
        <taxon>Eurotiales</taxon>
        <taxon>Aspergillaceae</taxon>
        <taxon>Aspergillus</taxon>
        <taxon>Aspergillus subgen. Nidulantes</taxon>
    </lineage>
</organism>
<gene>
    <name evidence="2" type="ORF">ANIA_00736</name>
</gene>
<dbReference type="Pfam" id="PF11693">
    <property type="entry name" value="DUF2990"/>
    <property type="match status" value="1"/>
</dbReference>
<reference evidence="3" key="1">
    <citation type="journal article" date="2005" name="Nature">
        <title>Sequencing of Aspergillus nidulans and comparative analysis with A. fumigatus and A. oryzae.</title>
        <authorList>
            <person name="Galagan J.E."/>
            <person name="Calvo S.E."/>
            <person name="Cuomo C."/>
            <person name="Ma L.J."/>
            <person name="Wortman J.R."/>
            <person name="Batzoglou S."/>
            <person name="Lee S.I."/>
            <person name="Basturkmen M."/>
            <person name="Spevak C.C."/>
            <person name="Clutterbuck J."/>
            <person name="Kapitonov V."/>
            <person name="Jurka J."/>
            <person name="Scazzocchio C."/>
            <person name="Farman M."/>
            <person name="Butler J."/>
            <person name="Purcell S."/>
            <person name="Harris S."/>
            <person name="Braus G.H."/>
            <person name="Draht O."/>
            <person name="Busch S."/>
            <person name="D'Enfert C."/>
            <person name="Bouchier C."/>
            <person name="Goldman G.H."/>
            <person name="Bell-Pedersen D."/>
            <person name="Griffiths-Jones S."/>
            <person name="Doonan J.H."/>
            <person name="Yu J."/>
            <person name="Vienken K."/>
            <person name="Pain A."/>
            <person name="Freitag M."/>
            <person name="Selker E.U."/>
            <person name="Archer D.B."/>
            <person name="Penalva M.A."/>
            <person name="Oakley B.R."/>
            <person name="Momany M."/>
            <person name="Tanaka T."/>
            <person name="Kumagai T."/>
            <person name="Asai K."/>
            <person name="Machida M."/>
            <person name="Nierman W.C."/>
            <person name="Denning D.W."/>
            <person name="Caddick M."/>
            <person name="Hynes M."/>
            <person name="Paoletti M."/>
            <person name="Fischer R."/>
            <person name="Miller B."/>
            <person name="Dyer P."/>
            <person name="Sachs M.S."/>
            <person name="Osmani S.A."/>
            <person name="Birren B.W."/>
        </authorList>
    </citation>
    <scope>NUCLEOTIDE SEQUENCE [LARGE SCALE GENOMIC DNA]</scope>
    <source>
        <strain evidence="3">FGSC A4 / ATCC 38163 / CBS 112.46 / NRRL 194 / M139</strain>
    </source>
</reference>
<dbReference type="PANTHER" id="PTHR35567">
    <property type="entry name" value="MALATE DEHYDROGENASE (AFU_ORTHOLOGUE AFUA_2G13800)"/>
    <property type="match status" value="1"/>
</dbReference>
<dbReference type="OMA" id="GQPPKTC"/>
<sequence length="247" mass="26413">MRSVLLISCLAACSAAAPIFENFYNFSDDMAEFLGRVSKAIHSEVNSLTCDTSSIALPSFASGLPAPTGQKPLYVALGRGTQNYTCADSTSSSTPEAVGAVARLYNATCLAARLPKAIELLPAIAYKLTLPANEYDPLPPSNFNLLGHHFFEGKVPVFDLDTTPDRQLGIAKVKKEADLPAPTSAVRGDDDEGAVAWLYLSRSNGTVGRYSSVYRVDTAGGSPPETCEGMARSFEVEYAANYYIYGQ</sequence>
<accession>Q5BFE4</accession>
<reference evidence="3" key="2">
    <citation type="journal article" date="2009" name="Fungal Genet. Biol.">
        <title>The 2008 update of the Aspergillus nidulans genome annotation: a community effort.</title>
        <authorList>
            <person name="Wortman J.R."/>
            <person name="Gilsenan J.M."/>
            <person name="Joardar V."/>
            <person name="Deegan J."/>
            <person name="Clutterbuck J."/>
            <person name="Andersen M.R."/>
            <person name="Archer D."/>
            <person name="Bencina M."/>
            <person name="Braus G."/>
            <person name="Coutinho P."/>
            <person name="von Dohren H."/>
            <person name="Doonan J."/>
            <person name="Driessen A.J."/>
            <person name="Durek P."/>
            <person name="Espeso E."/>
            <person name="Fekete E."/>
            <person name="Flipphi M."/>
            <person name="Estrada C.G."/>
            <person name="Geysens S."/>
            <person name="Goldman G."/>
            <person name="de Groot P.W."/>
            <person name="Hansen K."/>
            <person name="Harris S.D."/>
            <person name="Heinekamp T."/>
            <person name="Helmstaedt K."/>
            <person name="Henrissat B."/>
            <person name="Hofmann G."/>
            <person name="Homan T."/>
            <person name="Horio T."/>
            <person name="Horiuchi H."/>
            <person name="James S."/>
            <person name="Jones M."/>
            <person name="Karaffa L."/>
            <person name="Karanyi Z."/>
            <person name="Kato M."/>
            <person name="Keller N."/>
            <person name="Kelly D.E."/>
            <person name="Kiel J.A."/>
            <person name="Kim J.M."/>
            <person name="van der Klei I.J."/>
            <person name="Klis F.M."/>
            <person name="Kovalchuk A."/>
            <person name="Krasevec N."/>
            <person name="Kubicek C.P."/>
            <person name="Liu B."/>
            <person name="Maccabe A."/>
            <person name="Meyer V."/>
            <person name="Mirabito P."/>
            <person name="Miskei M."/>
            <person name="Mos M."/>
            <person name="Mullins J."/>
            <person name="Nelson D.R."/>
            <person name="Nielsen J."/>
            <person name="Oakley B.R."/>
            <person name="Osmani S.A."/>
            <person name="Pakula T."/>
            <person name="Paszewski A."/>
            <person name="Paulsen I."/>
            <person name="Pilsyk S."/>
            <person name="Pocsi I."/>
            <person name="Punt P.J."/>
            <person name="Ram A.F."/>
            <person name="Ren Q."/>
            <person name="Robellet X."/>
            <person name="Robson G."/>
            <person name="Seiboth B."/>
            <person name="van Solingen P."/>
            <person name="Specht T."/>
            <person name="Sun J."/>
            <person name="Taheri-Talesh N."/>
            <person name="Takeshita N."/>
            <person name="Ussery D."/>
            <person name="vanKuyk P.A."/>
            <person name="Visser H."/>
            <person name="van de Vondervoort P.J."/>
            <person name="de Vries R.P."/>
            <person name="Walton J."/>
            <person name="Xiang X."/>
            <person name="Xiong Y."/>
            <person name="Zeng A.P."/>
            <person name="Brandt B.W."/>
            <person name="Cornell M.J."/>
            <person name="van den Hondel C.A."/>
            <person name="Visser J."/>
            <person name="Oliver S.G."/>
            <person name="Turner G."/>
        </authorList>
    </citation>
    <scope>GENOME REANNOTATION</scope>
    <source>
        <strain evidence="3">FGSC A4 / ATCC 38163 / CBS 112.46 / NRRL 194 / M139</strain>
    </source>
</reference>
<dbReference type="HOGENOM" id="CLU_067863_0_0_1"/>
<dbReference type="PANTHER" id="PTHR35567:SF1">
    <property type="entry name" value="CONSERVED FUNGAL PROTEIN (AFU_ORTHOLOGUE AFUA_1G14230)"/>
    <property type="match status" value="1"/>
</dbReference>
<dbReference type="InterPro" id="IPR021706">
    <property type="entry name" value="DUF2990"/>
</dbReference>
<dbReference type="AlphaFoldDB" id="Q5BFE4"/>
<dbReference type="OrthoDB" id="1859733at2759"/>
<dbReference type="InterPro" id="IPR021851">
    <property type="entry name" value="DUF3455"/>
</dbReference>
<dbReference type="EMBL" id="BN001308">
    <property type="protein sequence ID" value="CBF88882.1"/>
    <property type="molecule type" value="Genomic_DNA"/>
</dbReference>
<dbReference type="VEuPathDB" id="FungiDB:AN0736"/>
<name>Q5BFE4_EMENI</name>
<dbReference type="RefSeq" id="XP_658340.1">
    <property type="nucleotide sequence ID" value="XM_653248.1"/>
</dbReference>